<feature type="transmembrane region" description="Helical" evidence="8">
    <location>
        <begin position="392"/>
        <end position="409"/>
    </location>
</feature>
<feature type="transmembrane region" description="Helical" evidence="8">
    <location>
        <begin position="242"/>
        <end position="262"/>
    </location>
</feature>
<feature type="transmembrane region" description="Helical" evidence="8">
    <location>
        <begin position="429"/>
        <end position="449"/>
    </location>
</feature>
<reference evidence="9 10" key="1">
    <citation type="journal article" date="2015" name="Plant Cell">
        <title>Oil accumulation by the oleaginous diatom Fistulifera solaris as revealed by the genome and transcriptome.</title>
        <authorList>
            <person name="Tanaka T."/>
            <person name="Maeda Y."/>
            <person name="Veluchamy A."/>
            <person name="Tanaka M."/>
            <person name="Abida H."/>
            <person name="Marechal E."/>
            <person name="Bowler C."/>
            <person name="Muto M."/>
            <person name="Sunaga Y."/>
            <person name="Tanaka M."/>
            <person name="Yoshino T."/>
            <person name="Taniguchi T."/>
            <person name="Fukuda Y."/>
            <person name="Nemoto M."/>
            <person name="Matsumoto M."/>
            <person name="Wong P.S."/>
            <person name="Aburatani S."/>
            <person name="Fujibuchi W."/>
        </authorList>
    </citation>
    <scope>NUCLEOTIDE SEQUENCE [LARGE SCALE GENOMIC DNA]</scope>
    <source>
        <strain evidence="9 10">JPCC DA0580</strain>
    </source>
</reference>
<feature type="transmembrane region" description="Helical" evidence="8">
    <location>
        <begin position="341"/>
        <end position="361"/>
    </location>
</feature>
<evidence type="ECO:0000256" key="8">
    <source>
        <dbReference type="SAM" id="Phobius"/>
    </source>
</evidence>
<evidence type="ECO:0000256" key="2">
    <source>
        <dbReference type="ARBA" id="ARBA00006978"/>
    </source>
</evidence>
<keyword evidence="5 8" id="KW-1133">Transmembrane helix</keyword>
<feature type="compositionally biased region" description="Polar residues" evidence="7">
    <location>
        <begin position="1"/>
        <end position="16"/>
    </location>
</feature>
<comment type="caution">
    <text evidence="9">The sequence shown here is derived from an EMBL/GenBank/DDBJ whole genome shotgun (WGS) entry which is preliminary data.</text>
</comment>
<evidence type="ECO:0000256" key="7">
    <source>
        <dbReference type="SAM" id="MobiDB-lite"/>
    </source>
</evidence>
<dbReference type="InterPro" id="IPR050495">
    <property type="entry name" value="ATG22/LtaA_families"/>
</dbReference>
<protein>
    <recommendedName>
        <fullName evidence="11">Major facilitator superfamily (MFS) profile domain-containing protein</fullName>
    </recommendedName>
</protein>
<proteinExistence type="inferred from homology"/>
<evidence type="ECO:0000313" key="10">
    <source>
        <dbReference type="Proteomes" id="UP000198406"/>
    </source>
</evidence>
<keyword evidence="10" id="KW-1185">Reference proteome</keyword>
<evidence type="ECO:0000256" key="4">
    <source>
        <dbReference type="ARBA" id="ARBA00022692"/>
    </source>
</evidence>
<dbReference type="AlphaFoldDB" id="A0A1Z5J8U6"/>
<dbReference type="EMBL" id="BDSP01000017">
    <property type="protein sequence ID" value="GAX10405.1"/>
    <property type="molecule type" value="Genomic_DNA"/>
</dbReference>
<dbReference type="Gene3D" id="1.20.1250.20">
    <property type="entry name" value="MFS general substrate transporter like domains"/>
    <property type="match status" value="1"/>
</dbReference>
<evidence type="ECO:0000256" key="5">
    <source>
        <dbReference type="ARBA" id="ARBA00022989"/>
    </source>
</evidence>
<feature type="transmembrane region" description="Helical" evidence="8">
    <location>
        <begin position="461"/>
        <end position="479"/>
    </location>
</feature>
<feature type="transmembrane region" description="Helical" evidence="8">
    <location>
        <begin position="134"/>
        <end position="153"/>
    </location>
</feature>
<feature type="transmembrane region" description="Helical" evidence="8">
    <location>
        <begin position="367"/>
        <end position="385"/>
    </location>
</feature>
<dbReference type="InterPro" id="IPR036259">
    <property type="entry name" value="MFS_trans_sf"/>
</dbReference>
<dbReference type="GO" id="GO:0012505">
    <property type="term" value="C:endomembrane system"/>
    <property type="evidence" value="ECO:0007669"/>
    <property type="project" value="UniProtKB-SubCell"/>
</dbReference>
<feature type="transmembrane region" description="Helical" evidence="8">
    <location>
        <begin position="103"/>
        <end position="122"/>
    </location>
</feature>
<feature type="transmembrane region" description="Helical" evidence="8">
    <location>
        <begin position="204"/>
        <end position="221"/>
    </location>
</feature>
<feature type="transmembrane region" description="Helical" evidence="8">
    <location>
        <begin position="160"/>
        <end position="184"/>
    </location>
</feature>
<evidence type="ECO:0000256" key="1">
    <source>
        <dbReference type="ARBA" id="ARBA00004127"/>
    </source>
</evidence>
<dbReference type="Proteomes" id="UP000198406">
    <property type="component" value="Unassembled WGS sequence"/>
</dbReference>
<comment type="subcellular location">
    <subcellularLocation>
        <location evidence="1">Endomembrane system</location>
        <topology evidence="1">Multi-pass membrane protein</topology>
    </subcellularLocation>
</comment>
<evidence type="ECO:0000313" key="9">
    <source>
        <dbReference type="EMBL" id="GAX10405.1"/>
    </source>
</evidence>
<keyword evidence="3" id="KW-0813">Transport</keyword>
<dbReference type="InterPro" id="IPR024671">
    <property type="entry name" value="Atg22-like"/>
</dbReference>
<dbReference type="OrthoDB" id="42657at2759"/>
<keyword evidence="4 8" id="KW-0812">Transmembrane</keyword>
<gene>
    <name evidence="9" type="ORF">FisN_21Lh100</name>
</gene>
<dbReference type="PANTHER" id="PTHR23519">
    <property type="entry name" value="AUTOPHAGY-RELATED PROTEIN 22"/>
    <property type="match status" value="1"/>
</dbReference>
<evidence type="ECO:0000256" key="6">
    <source>
        <dbReference type="ARBA" id="ARBA00023136"/>
    </source>
</evidence>
<comment type="similarity">
    <text evidence="2">Belongs to the ATG22 family.</text>
</comment>
<accession>A0A1Z5J8U6</accession>
<name>A0A1Z5J8U6_FISSO</name>
<feature type="transmembrane region" description="Helical" evidence="8">
    <location>
        <begin position="312"/>
        <end position="334"/>
    </location>
</feature>
<dbReference type="InParanoid" id="A0A1Z5J8U6"/>
<dbReference type="PANTHER" id="PTHR23519:SF1">
    <property type="entry name" value="AUTOPHAGY-RELATED PROTEIN 22"/>
    <property type="match status" value="1"/>
</dbReference>
<dbReference type="CDD" id="cd06174">
    <property type="entry name" value="MFS"/>
    <property type="match status" value="1"/>
</dbReference>
<keyword evidence="6 8" id="KW-0472">Membrane</keyword>
<evidence type="ECO:0008006" key="11">
    <source>
        <dbReference type="Google" id="ProtNLM"/>
    </source>
</evidence>
<feature type="region of interest" description="Disordered" evidence="7">
    <location>
        <begin position="1"/>
        <end position="27"/>
    </location>
</feature>
<dbReference type="SUPFAM" id="SSF103473">
    <property type="entry name" value="MFS general substrate transporter"/>
    <property type="match status" value="1"/>
</dbReference>
<dbReference type="Pfam" id="PF11700">
    <property type="entry name" value="ATG22"/>
    <property type="match status" value="1"/>
</dbReference>
<sequence length="505" mass="55517">MGETGDPSTLNRTISISEAVEGDGSGHTNAPSWISWFERPFQVADPITKSILPEATGWAMDAAGRGPLNLVGSYVGTAILRLAIVEAGGPDNPIKWGLKPSSLLTLMSSVIGVVAALLMPIAGAIVDHTPHRRIFGIVSGIFAVGFIGVQISISAEKNNWFFILVIDTLQTFALLVHYCAALAYLPDLTTDQEVLSHYTSRFNFKQYIVHFGFVAMVIIMTKSRGNYEKATLDATVQTARDATIWAFALGCLLIGYSWTFLFRQRPALSKVPEGSNLITCGFVQLRHTASKITSKYHALRVFMFSMLWSPEAGAGVVLSITITFLTVEMMFSAVDIAKASLILMASTAAGSLISKVANRFMNPLNSYRLGLSWLGFFFGMSVFVFTGPERKSSVYGFASLWGIGLGWAYPSQRVLQCSLIPKGQETEMMGLFTFVNQVLGWAPTLIVTLMNENDFDRKWSIMVVCVFCLFSVFCTFFMGDYNEACGSWNVIVKKNGRKCSMRQDM</sequence>
<evidence type="ECO:0000256" key="3">
    <source>
        <dbReference type="ARBA" id="ARBA00022448"/>
    </source>
</evidence>
<organism evidence="9 10">
    <name type="scientific">Fistulifera solaris</name>
    <name type="common">Oleaginous diatom</name>
    <dbReference type="NCBI Taxonomy" id="1519565"/>
    <lineage>
        <taxon>Eukaryota</taxon>
        <taxon>Sar</taxon>
        <taxon>Stramenopiles</taxon>
        <taxon>Ochrophyta</taxon>
        <taxon>Bacillariophyta</taxon>
        <taxon>Bacillariophyceae</taxon>
        <taxon>Bacillariophycidae</taxon>
        <taxon>Naviculales</taxon>
        <taxon>Naviculaceae</taxon>
        <taxon>Fistulifera</taxon>
    </lineage>
</organism>